<dbReference type="InterPro" id="IPR028976">
    <property type="entry name" value="CheC-like_sf"/>
</dbReference>
<evidence type="ECO:0000313" key="3">
    <source>
        <dbReference type="Proteomes" id="UP000298246"/>
    </source>
</evidence>
<dbReference type="RefSeq" id="WP_134754998.1">
    <property type="nucleotide sequence ID" value="NZ_MYFO02000015.1"/>
</dbReference>
<name>A0A4Y8PWK6_9BACL</name>
<accession>A0A4Y8PWK6</accession>
<comment type="caution">
    <text evidence="2">The sequence shown here is derived from an EMBL/GenBank/DDBJ whole genome shotgun (WGS) entry which is preliminary data.</text>
</comment>
<dbReference type="Proteomes" id="UP000298246">
    <property type="component" value="Unassembled WGS sequence"/>
</dbReference>
<dbReference type="AlphaFoldDB" id="A0A4Y8PWK6"/>
<dbReference type="SUPFAM" id="SSF103039">
    <property type="entry name" value="CheC-like"/>
    <property type="match status" value="1"/>
</dbReference>
<dbReference type="InterPro" id="IPR037257">
    <property type="entry name" value="T2SS_E_N_sf"/>
</dbReference>
<dbReference type="OrthoDB" id="5614404at2"/>
<dbReference type="GO" id="GO:0006935">
    <property type="term" value="P:chemotaxis"/>
    <property type="evidence" value="ECO:0007669"/>
    <property type="project" value="UniProtKB-KW"/>
</dbReference>
<gene>
    <name evidence="2" type="ORF">B5M42_17160</name>
</gene>
<dbReference type="SUPFAM" id="SSF160246">
    <property type="entry name" value="EspE N-terminal domain-like"/>
    <property type="match status" value="2"/>
</dbReference>
<keyword evidence="3" id="KW-1185">Reference proteome</keyword>
<sequence>MFTQYFGHFLLNRGIVSAHQLQSAMDQLQSTHVKLGILSVNAGYMTAEQALEVHQAQARVDKRFGEIALELGYLNEDQLNNLLSAQKESHLLLGQALIDQEALTLGSFTAALNEYKQEHYLSDEQFEAIKNGDIDVLLATMLKFEDIPNIDLHRHYISLLAKNLIRFIDPNIYFEVNAIPRDYQCEWLVSQQMTGEVPLASGFSLGEMAFLQIASAYAEEQLTELDAIARDAVGEFLNLHNGLFLVNMSGQGLELELQPQVIEEQVPLPPTVGSYLLTVYLSGSSFDLILSEITE</sequence>
<evidence type="ECO:0000313" key="2">
    <source>
        <dbReference type="EMBL" id="TFE85483.1"/>
    </source>
</evidence>
<dbReference type="EMBL" id="MYFO01000025">
    <property type="protein sequence ID" value="TFE85483.1"/>
    <property type="molecule type" value="Genomic_DNA"/>
</dbReference>
<evidence type="ECO:0008006" key="4">
    <source>
        <dbReference type="Google" id="ProtNLM"/>
    </source>
</evidence>
<proteinExistence type="predicted"/>
<keyword evidence="1" id="KW-0145">Chemotaxis</keyword>
<protein>
    <recommendedName>
        <fullName evidence="4">Chemotaxis protein CheX</fullName>
    </recommendedName>
</protein>
<dbReference type="Gene3D" id="3.40.1550.10">
    <property type="entry name" value="CheC-like"/>
    <property type="match status" value="1"/>
</dbReference>
<reference evidence="2 3" key="1">
    <citation type="submission" date="2017-03" db="EMBL/GenBank/DDBJ databases">
        <title>Isolation of Levoglucosan Utilizing Bacteria.</title>
        <authorList>
            <person name="Arya A.S."/>
        </authorList>
    </citation>
    <scope>NUCLEOTIDE SEQUENCE [LARGE SCALE GENOMIC DNA]</scope>
    <source>
        <strain evidence="2 3">MEC069</strain>
    </source>
</reference>
<organism evidence="2 3">
    <name type="scientific">Paenibacillus athensensis</name>
    <dbReference type="NCBI Taxonomy" id="1967502"/>
    <lineage>
        <taxon>Bacteria</taxon>
        <taxon>Bacillati</taxon>
        <taxon>Bacillota</taxon>
        <taxon>Bacilli</taxon>
        <taxon>Bacillales</taxon>
        <taxon>Paenibacillaceae</taxon>
        <taxon>Paenibacillus</taxon>
    </lineage>
</organism>
<evidence type="ECO:0000256" key="1">
    <source>
        <dbReference type="ARBA" id="ARBA00022500"/>
    </source>
</evidence>